<gene>
    <name evidence="1" type="ORF">B7463_g225</name>
</gene>
<dbReference type="Proteomes" id="UP000258309">
    <property type="component" value="Unassembled WGS sequence"/>
</dbReference>
<name>A0A3E2HS37_SCYLI</name>
<dbReference type="SUPFAM" id="SSF56281">
    <property type="entry name" value="Metallo-hydrolase/oxidoreductase"/>
    <property type="match status" value="1"/>
</dbReference>
<organism evidence="1 2">
    <name type="scientific">Scytalidium lignicola</name>
    <name type="common">Hyphomycete</name>
    <dbReference type="NCBI Taxonomy" id="5539"/>
    <lineage>
        <taxon>Eukaryota</taxon>
        <taxon>Fungi</taxon>
        <taxon>Dikarya</taxon>
        <taxon>Ascomycota</taxon>
        <taxon>Pezizomycotina</taxon>
        <taxon>Leotiomycetes</taxon>
        <taxon>Leotiomycetes incertae sedis</taxon>
        <taxon>Scytalidium</taxon>
    </lineage>
</organism>
<reference evidence="1 2" key="1">
    <citation type="submission" date="2018-05" db="EMBL/GenBank/DDBJ databases">
        <title>Draft genome sequence of Scytalidium lignicola DSM 105466, a ubiquitous saprotrophic fungus.</title>
        <authorList>
            <person name="Buettner E."/>
            <person name="Gebauer A.M."/>
            <person name="Hofrichter M."/>
            <person name="Liers C."/>
            <person name="Kellner H."/>
        </authorList>
    </citation>
    <scope>NUCLEOTIDE SEQUENCE [LARGE SCALE GENOMIC DNA]</scope>
    <source>
        <strain evidence="1 2">DSM 105466</strain>
    </source>
</reference>
<dbReference type="PANTHER" id="PTHR36142">
    <property type="entry name" value="METALLO-HYDROLASE/OXIDOREDUCTASE SUPERFAMILY PROTEIN"/>
    <property type="match status" value="1"/>
</dbReference>
<accession>A0A3E2HS37</accession>
<dbReference type="OrthoDB" id="332863at2759"/>
<dbReference type="PANTHER" id="PTHR36142:SF5">
    <property type="entry name" value="METALLO-BETA-LACTAMASE DOMAIN-CONTAINING PROTEIN"/>
    <property type="match status" value="1"/>
</dbReference>
<evidence type="ECO:0000313" key="1">
    <source>
        <dbReference type="EMBL" id="RFU36156.1"/>
    </source>
</evidence>
<protein>
    <submittedName>
        <fullName evidence="1">Uncharacterized protein</fullName>
    </submittedName>
</protein>
<feature type="non-terminal residue" evidence="1">
    <location>
        <position position="413"/>
    </location>
</feature>
<dbReference type="EMBL" id="NCSJ02000002">
    <property type="protein sequence ID" value="RFU36156.1"/>
    <property type="molecule type" value="Genomic_DNA"/>
</dbReference>
<dbReference type="InterPro" id="IPR036866">
    <property type="entry name" value="RibonucZ/Hydroxyglut_hydro"/>
</dbReference>
<evidence type="ECO:0000313" key="2">
    <source>
        <dbReference type="Proteomes" id="UP000258309"/>
    </source>
</evidence>
<dbReference type="AlphaFoldDB" id="A0A3E2HS37"/>
<sequence>MSLTVKHLNADTSFLLSFAPIITYPLSPGESVRPFTVVLDPWLSGPSKIWHSRFSISTHKTLPCISSLADLPEPDLVIVSQHKTDHCHKPTLKQLKPKGGKTLIAGPPAAMDVIRGWKYFDRTKLISLKPWQPSYSLVEQSIGHTSPGSTLYRIPIPAITPNGPPGELTLAFLPQKNDITGLHSAIGITYQPPSTSSYFPLTNDHDQLLTPPHSPSSFNSTFTSNAHDRPLSIIYSPHGCTYTTIAPYASSHLVSRSVLPLTLLLHCFDRVSNPWYLGGNICTGLPGGQEIAKKLAAKCWVGAHDGDKEIKGVASRKLKVTKWGVDEVQEIVSPRSEKFDDRDRVTLATEVVALGVGEELMLTREIDFGAGSLRAPVRPCFGSGGLGSPSSIDFRTSLGPPSLGTTLSSVSLK</sequence>
<dbReference type="OMA" id="WIPAKRD"/>
<comment type="caution">
    <text evidence="1">The sequence shown here is derived from an EMBL/GenBank/DDBJ whole genome shotgun (WGS) entry which is preliminary data.</text>
</comment>
<proteinExistence type="predicted"/>
<keyword evidence="2" id="KW-1185">Reference proteome</keyword>
<dbReference type="Gene3D" id="3.60.15.10">
    <property type="entry name" value="Ribonuclease Z/Hydroxyacylglutathione hydrolase-like"/>
    <property type="match status" value="1"/>
</dbReference>
<dbReference type="STRING" id="5539.A0A3E2HS37"/>
<feature type="non-terminal residue" evidence="1">
    <location>
        <position position="1"/>
    </location>
</feature>